<proteinExistence type="predicted"/>
<protein>
    <recommendedName>
        <fullName evidence="3">LysR substrate-binding domain-containing protein</fullName>
    </recommendedName>
</protein>
<evidence type="ECO:0000313" key="1">
    <source>
        <dbReference type="EMBL" id="MDU8688515.1"/>
    </source>
</evidence>
<comment type="caution">
    <text evidence="1">The sequence shown here is derived from an EMBL/GenBank/DDBJ whole genome shotgun (WGS) entry which is preliminary data.</text>
</comment>
<organism evidence="1 2">
    <name type="scientific">Faecalibacterium wellingii</name>
    <dbReference type="NCBI Taxonomy" id="2929491"/>
    <lineage>
        <taxon>Bacteria</taxon>
        <taxon>Bacillati</taxon>
        <taxon>Bacillota</taxon>
        <taxon>Clostridia</taxon>
        <taxon>Eubacteriales</taxon>
        <taxon>Oscillospiraceae</taxon>
        <taxon>Faecalibacterium</taxon>
    </lineage>
</organism>
<reference evidence="1 2" key="1">
    <citation type="submission" date="2023-10" db="EMBL/GenBank/DDBJ databases">
        <title>Host Genetic Regulation of Human Gut Microbial Structural Variation.</title>
        <authorList>
            <person name="Harmsen H.J.M."/>
        </authorList>
    </citation>
    <scope>NUCLEOTIDE SEQUENCE [LARGE SCALE GENOMIC DNA]</scope>
    <source>
        <strain evidence="1 2">HTF-F</strain>
    </source>
</reference>
<accession>A0ABU3TZ27</accession>
<evidence type="ECO:0008006" key="3">
    <source>
        <dbReference type="Google" id="ProtNLM"/>
    </source>
</evidence>
<name>A0ABU3TZ27_9FIRM</name>
<dbReference type="Proteomes" id="UP001263246">
    <property type="component" value="Unassembled WGS sequence"/>
</dbReference>
<keyword evidence="2" id="KW-1185">Reference proteome</keyword>
<gene>
    <name evidence="1" type="ORF">RX402_07115</name>
</gene>
<dbReference type="EMBL" id="JAWHPR010000003">
    <property type="protein sequence ID" value="MDU8688515.1"/>
    <property type="molecule type" value="Genomic_DNA"/>
</dbReference>
<evidence type="ECO:0000313" key="2">
    <source>
        <dbReference type="Proteomes" id="UP001263246"/>
    </source>
</evidence>
<dbReference type="RefSeq" id="WP_249238735.1">
    <property type="nucleotide sequence ID" value="NZ_CP094473.1"/>
</dbReference>
<sequence>MDIFNRCENTNDVLLAIPGWANVHPLLKVIPVDWDYGIPYGILHSPNPTPAVQRFLDAAKIASKELYS</sequence>